<dbReference type="PANTHER" id="PTHR32046:SF11">
    <property type="entry name" value="IMMUNE-ASSOCIATED NUCLEOTIDE-BINDING PROTEIN 10-LIKE"/>
    <property type="match status" value="1"/>
</dbReference>
<name>A0A3Q0S309_AMPCI</name>
<organism evidence="4 5">
    <name type="scientific">Amphilophus citrinellus</name>
    <name type="common">Midas cichlid</name>
    <name type="synonym">Cichlasoma citrinellum</name>
    <dbReference type="NCBI Taxonomy" id="61819"/>
    <lineage>
        <taxon>Eukaryota</taxon>
        <taxon>Metazoa</taxon>
        <taxon>Chordata</taxon>
        <taxon>Craniata</taxon>
        <taxon>Vertebrata</taxon>
        <taxon>Euteleostomi</taxon>
        <taxon>Actinopterygii</taxon>
        <taxon>Neopterygii</taxon>
        <taxon>Teleostei</taxon>
        <taxon>Neoteleostei</taxon>
        <taxon>Acanthomorphata</taxon>
        <taxon>Ovalentaria</taxon>
        <taxon>Cichlomorphae</taxon>
        <taxon>Cichliformes</taxon>
        <taxon>Cichlidae</taxon>
        <taxon>New World cichlids</taxon>
        <taxon>Cichlasomatinae</taxon>
        <taxon>Heroini</taxon>
        <taxon>Amphilophus</taxon>
    </lineage>
</organism>
<feature type="coiled-coil region" evidence="2">
    <location>
        <begin position="434"/>
        <end position="468"/>
    </location>
</feature>
<dbReference type="PANTHER" id="PTHR32046">
    <property type="entry name" value="G DOMAIN-CONTAINING PROTEIN"/>
    <property type="match status" value="1"/>
</dbReference>
<dbReference type="InterPro" id="IPR025662">
    <property type="entry name" value="Sigma_54_int_dom_ATP-bd_1"/>
</dbReference>
<evidence type="ECO:0000259" key="3">
    <source>
        <dbReference type="Pfam" id="PF00735"/>
    </source>
</evidence>
<dbReference type="GO" id="GO:0005525">
    <property type="term" value="F:GTP binding"/>
    <property type="evidence" value="ECO:0007669"/>
    <property type="project" value="UniProtKB-KW"/>
</dbReference>
<keyword evidence="5" id="KW-1185">Reference proteome</keyword>
<evidence type="ECO:0000256" key="1">
    <source>
        <dbReference type="RuleBase" id="RU004560"/>
    </source>
</evidence>
<dbReference type="InterPro" id="IPR027417">
    <property type="entry name" value="P-loop_NTPase"/>
</dbReference>
<accession>A0A3Q0S309</accession>
<reference evidence="4" key="2">
    <citation type="submission" date="2025-09" db="UniProtKB">
        <authorList>
            <consortium name="Ensembl"/>
        </authorList>
    </citation>
    <scope>IDENTIFICATION</scope>
</reference>
<sequence length="543" mass="62872">MHIQGRLKSVWANPCRPPWKPKFITSKSVLISSGSPAVYQLKANKQEMTVGEKNPNKPNKIILFVGETGAGKSTLIDTLLNYTMGVKFEDEVWFQILEEEKRRQTESQTPDVIVYEIFDFENKTLPYSLTIIDTPGYGDTRGIEHDKFINQRLLDLFRSEDGVHELHTVGLVMKASDNRLSDRLMYVYDSVVSLFGENMEKNIVALITHSTGGPPENVLHALEAAKVKCAKNEKQQPVHFLFDNCQHKPRNEETKDNLRCSWDLTEKGIGQFIRFLERSRHQRLMKTLKVLKKRIRLTACIQNLQERIKLTELKQREIRQIQDALKKHDDEMKRNEKFTVEIDEVSKHKEAIDGGMWGVVFFEGAVCCTVCKENCHYPGCTLAWKPEHCEVIKKGQCTSCTKKCPASDHVKENWRYVTKTIKVQITKEEMKDKYDRNKSESENKSSLLENLENEMENLTAEKKRLLDEAYKNVVKLELIALKVDSLSTIVHLDFLIEKVKEERDTEKVQKLEEMRSRVDEGTRAKMMHLYQIFTSEEGKEAVN</sequence>
<dbReference type="GeneTree" id="ENSGT00500000044904"/>
<feature type="coiled-coil region" evidence="2">
    <location>
        <begin position="301"/>
        <end position="331"/>
    </location>
</feature>
<keyword evidence="2" id="KW-0175">Coiled coil</keyword>
<keyword evidence="1" id="KW-0342">GTP-binding</keyword>
<dbReference type="PROSITE" id="PS00675">
    <property type="entry name" value="SIGMA54_INTERACT_1"/>
    <property type="match status" value="1"/>
</dbReference>
<proteinExistence type="inferred from homology"/>
<evidence type="ECO:0000256" key="2">
    <source>
        <dbReference type="SAM" id="Coils"/>
    </source>
</evidence>
<dbReference type="SUPFAM" id="SSF52540">
    <property type="entry name" value="P-loop containing nucleoside triphosphate hydrolases"/>
    <property type="match status" value="1"/>
</dbReference>
<dbReference type="InterPro" id="IPR030379">
    <property type="entry name" value="G_SEPTIN_dom"/>
</dbReference>
<dbReference type="OMA" id="DAWESSM"/>
<reference evidence="4" key="1">
    <citation type="submission" date="2025-08" db="UniProtKB">
        <authorList>
            <consortium name="Ensembl"/>
        </authorList>
    </citation>
    <scope>IDENTIFICATION</scope>
</reference>
<evidence type="ECO:0000313" key="4">
    <source>
        <dbReference type="Ensembl" id="ENSACIP00000019204.1"/>
    </source>
</evidence>
<dbReference type="AlphaFoldDB" id="A0A3Q0S309"/>
<dbReference type="Proteomes" id="UP000261340">
    <property type="component" value="Unplaced"/>
</dbReference>
<dbReference type="STRING" id="61819.ENSACIP00000019204"/>
<comment type="similarity">
    <text evidence="1">Belongs to the TRAFAC class TrmE-Era-EngA-EngB-Septin-like GTPase superfamily. Septin GTPase family.</text>
</comment>
<protein>
    <recommendedName>
        <fullName evidence="3">Septin-type G domain-containing protein</fullName>
    </recommendedName>
</protein>
<evidence type="ECO:0000313" key="5">
    <source>
        <dbReference type="Proteomes" id="UP000261340"/>
    </source>
</evidence>
<dbReference type="Ensembl" id="ENSACIT00000019722.1">
    <property type="protein sequence ID" value="ENSACIP00000019204.1"/>
    <property type="gene ID" value="ENSACIG00000014961.1"/>
</dbReference>
<feature type="domain" description="Septin-type G" evidence="3">
    <location>
        <begin position="62"/>
        <end position="140"/>
    </location>
</feature>
<dbReference type="Gene3D" id="3.40.50.300">
    <property type="entry name" value="P-loop containing nucleotide triphosphate hydrolases"/>
    <property type="match status" value="1"/>
</dbReference>
<dbReference type="Pfam" id="PF00735">
    <property type="entry name" value="Septin"/>
    <property type="match status" value="1"/>
</dbReference>
<keyword evidence="1" id="KW-0547">Nucleotide-binding</keyword>